<proteinExistence type="predicted"/>
<evidence type="ECO:0000313" key="1">
    <source>
        <dbReference type="EMBL" id="JAC59897.1"/>
    </source>
</evidence>
<reference evidence="1" key="1">
    <citation type="submission" date="2014-05" db="EMBL/GenBank/DDBJ databases">
        <title>The transcriptome of the halophilic microalga Tetraselmis sp. GSL018 isolated from the Great Salt Lake, Utah.</title>
        <authorList>
            <person name="Jinkerson R.E."/>
            <person name="D'Adamo S."/>
            <person name="Posewitz M.C."/>
        </authorList>
    </citation>
    <scope>NUCLEOTIDE SEQUENCE</scope>
    <source>
        <strain evidence="1">GSL018</strain>
    </source>
</reference>
<sequence>MVKAIMYRILPACVDWCIAVDTDVLFAGDVQELWGERLRFRNREVVGGVPEANRYNPRFGAPNLPNVINAGILLQNVRRLREIDLMGKALLDADCKLRKASNCTHVLKEHVPFADQSMMALVLSSFPEYLHRLPPRWNIQGCARLGPSAGAERKATGGRAAAFHFTCRRRDIDSWPRVRRLRRRLVSMPLKSF</sequence>
<accession>A0A061QHF1</accession>
<name>A0A061QHF1_9CHLO</name>
<dbReference type="EMBL" id="GBEZ01027411">
    <property type="protein sequence ID" value="JAC59897.1"/>
    <property type="molecule type" value="Transcribed_RNA"/>
</dbReference>
<dbReference type="Gene3D" id="3.90.550.10">
    <property type="entry name" value="Spore Coat Polysaccharide Biosynthesis Protein SpsA, Chain A"/>
    <property type="match status" value="1"/>
</dbReference>
<gene>
    <name evidence="1" type="ORF">TSPGSL018_30333</name>
</gene>
<organism evidence="1">
    <name type="scientific">Tetraselmis sp. GSL018</name>
    <dbReference type="NCBI Taxonomy" id="582737"/>
    <lineage>
        <taxon>Eukaryota</taxon>
        <taxon>Viridiplantae</taxon>
        <taxon>Chlorophyta</taxon>
        <taxon>core chlorophytes</taxon>
        <taxon>Chlorodendrophyceae</taxon>
        <taxon>Chlorodendrales</taxon>
        <taxon>Chlorodendraceae</taxon>
        <taxon>Tetraselmis</taxon>
    </lineage>
</organism>
<protein>
    <recommendedName>
        <fullName evidence="2">Hexosyltransferase</fullName>
    </recommendedName>
</protein>
<dbReference type="AlphaFoldDB" id="A0A061QHF1"/>
<dbReference type="InterPro" id="IPR029044">
    <property type="entry name" value="Nucleotide-diphossugar_trans"/>
</dbReference>
<evidence type="ECO:0008006" key="2">
    <source>
        <dbReference type="Google" id="ProtNLM"/>
    </source>
</evidence>
<dbReference type="SUPFAM" id="SSF53448">
    <property type="entry name" value="Nucleotide-diphospho-sugar transferases"/>
    <property type="match status" value="1"/>
</dbReference>